<reference evidence="2 3" key="1">
    <citation type="submission" date="2019-07" db="EMBL/GenBank/DDBJ databases">
        <title>Whole genome shotgun sequence of Acetobacter nitrogenifigens NBRC 105050.</title>
        <authorList>
            <person name="Hosoyama A."/>
            <person name="Uohara A."/>
            <person name="Ohji S."/>
            <person name="Ichikawa N."/>
        </authorList>
    </citation>
    <scope>NUCLEOTIDE SEQUENCE [LARGE SCALE GENOMIC DNA]</scope>
    <source>
        <strain evidence="2 3">NBRC 105050</strain>
    </source>
</reference>
<proteinExistence type="predicted"/>
<dbReference type="Proteomes" id="UP000321635">
    <property type="component" value="Unassembled WGS sequence"/>
</dbReference>
<evidence type="ECO:0000313" key="3">
    <source>
        <dbReference type="Proteomes" id="UP000321635"/>
    </source>
</evidence>
<sequence length="107" mass="11902">MRSDHRDGQWQSPVEPSPEETASLTAPRWDACTSNRADSLDDEAKVDFDRDLLKAGSIFKLAYVNVAPQPNGIDSVLVSCGISHRRHLTSRVIAKSDLPALIDTEWR</sequence>
<dbReference type="AlphaFoldDB" id="A0A511XCA3"/>
<protein>
    <submittedName>
        <fullName evidence="2">Uncharacterized protein</fullName>
    </submittedName>
</protein>
<dbReference type="EMBL" id="BJYF01000018">
    <property type="protein sequence ID" value="GEN60511.1"/>
    <property type="molecule type" value="Genomic_DNA"/>
</dbReference>
<organism evidence="2 3">
    <name type="scientific">Acetobacter nitrogenifigens DSM 23921 = NBRC 105050</name>
    <dbReference type="NCBI Taxonomy" id="1120919"/>
    <lineage>
        <taxon>Bacteria</taxon>
        <taxon>Pseudomonadati</taxon>
        <taxon>Pseudomonadota</taxon>
        <taxon>Alphaproteobacteria</taxon>
        <taxon>Acetobacterales</taxon>
        <taxon>Acetobacteraceae</taxon>
        <taxon>Acetobacter</taxon>
    </lineage>
</organism>
<evidence type="ECO:0000313" key="2">
    <source>
        <dbReference type="EMBL" id="GEN60511.1"/>
    </source>
</evidence>
<accession>A0A511XCA3</accession>
<feature type="region of interest" description="Disordered" evidence="1">
    <location>
        <begin position="1"/>
        <end position="28"/>
    </location>
</feature>
<feature type="compositionally biased region" description="Polar residues" evidence="1">
    <location>
        <begin position="9"/>
        <end position="24"/>
    </location>
</feature>
<comment type="caution">
    <text evidence="2">The sequence shown here is derived from an EMBL/GenBank/DDBJ whole genome shotgun (WGS) entry which is preliminary data.</text>
</comment>
<keyword evidence="3" id="KW-1185">Reference proteome</keyword>
<evidence type="ECO:0000256" key="1">
    <source>
        <dbReference type="SAM" id="MobiDB-lite"/>
    </source>
</evidence>
<gene>
    <name evidence="2" type="ORF">ANI02nite_23950</name>
</gene>
<name>A0A511XCA3_9PROT</name>